<comment type="caution">
    <text evidence="1">The sequence shown here is derived from an EMBL/GenBank/DDBJ whole genome shotgun (WGS) entry which is preliminary data.</text>
</comment>
<name>A0AAV7VTH8_PLEWA</name>
<feature type="non-terminal residue" evidence="1">
    <location>
        <position position="1"/>
    </location>
</feature>
<gene>
    <name evidence="1" type="ORF">NDU88_007112</name>
</gene>
<feature type="non-terminal residue" evidence="1">
    <location>
        <position position="63"/>
    </location>
</feature>
<protein>
    <submittedName>
        <fullName evidence="1">Uncharacterized protein</fullName>
    </submittedName>
</protein>
<sequence length="63" mass="7133">VYCAASVHQTQCVHNLAGNHYKPKLHCNRLPQPLVFRESGKLSVDLFGVSYVKGLLQLALHFW</sequence>
<evidence type="ECO:0000313" key="1">
    <source>
        <dbReference type="EMBL" id="KAJ1203325.1"/>
    </source>
</evidence>
<organism evidence="1 2">
    <name type="scientific">Pleurodeles waltl</name>
    <name type="common">Iberian ribbed newt</name>
    <dbReference type="NCBI Taxonomy" id="8319"/>
    <lineage>
        <taxon>Eukaryota</taxon>
        <taxon>Metazoa</taxon>
        <taxon>Chordata</taxon>
        <taxon>Craniata</taxon>
        <taxon>Vertebrata</taxon>
        <taxon>Euteleostomi</taxon>
        <taxon>Amphibia</taxon>
        <taxon>Batrachia</taxon>
        <taxon>Caudata</taxon>
        <taxon>Salamandroidea</taxon>
        <taxon>Salamandridae</taxon>
        <taxon>Pleurodelinae</taxon>
        <taxon>Pleurodeles</taxon>
    </lineage>
</organism>
<proteinExistence type="predicted"/>
<accession>A0AAV7VTH8</accession>
<dbReference type="AlphaFoldDB" id="A0AAV7VTH8"/>
<keyword evidence="2" id="KW-1185">Reference proteome</keyword>
<dbReference type="Proteomes" id="UP001066276">
    <property type="component" value="Chromosome 2_1"/>
</dbReference>
<evidence type="ECO:0000313" key="2">
    <source>
        <dbReference type="Proteomes" id="UP001066276"/>
    </source>
</evidence>
<reference evidence="1" key="1">
    <citation type="journal article" date="2022" name="bioRxiv">
        <title>Sequencing and chromosome-scale assembly of the giantPleurodeles waltlgenome.</title>
        <authorList>
            <person name="Brown T."/>
            <person name="Elewa A."/>
            <person name="Iarovenko S."/>
            <person name="Subramanian E."/>
            <person name="Araus A.J."/>
            <person name="Petzold A."/>
            <person name="Susuki M."/>
            <person name="Suzuki K.-i.T."/>
            <person name="Hayashi T."/>
            <person name="Toyoda A."/>
            <person name="Oliveira C."/>
            <person name="Osipova E."/>
            <person name="Leigh N.D."/>
            <person name="Simon A."/>
            <person name="Yun M.H."/>
        </authorList>
    </citation>
    <scope>NUCLEOTIDE SEQUENCE</scope>
    <source>
        <strain evidence="1">20211129_DDA</strain>
        <tissue evidence="1">Liver</tissue>
    </source>
</reference>
<dbReference type="EMBL" id="JANPWB010000003">
    <property type="protein sequence ID" value="KAJ1203325.1"/>
    <property type="molecule type" value="Genomic_DNA"/>
</dbReference>